<evidence type="ECO:0000256" key="5">
    <source>
        <dbReference type="ARBA" id="ARBA00023136"/>
    </source>
</evidence>
<feature type="transmembrane region" description="Helical" evidence="6">
    <location>
        <begin position="277"/>
        <end position="295"/>
    </location>
</feature>
<evidence type="ECO:0000256" key="1">
    <source>
        <dbReference type="ARBA" id="ARBA00004651"/>
    </source>
</evidence>
<proteinExistence type="predicted"/>
<evidence type="ECO:0000256" key="2">
    <source>
        <dbReference type="ARBA" id="ARBA00022475"/>
    </source>
</evidence>
<feature type="transmembrane region" description="Helical" evidence="6">
    <location>
        <begin position="202"/>
        <end position="220"/>
    </location>
</feature>
<feature type="transmembrane region" description="Helical" evidence="6">
    <location>
        <begin position="441"/>
        <end position="460"/>
    </location>
</feature>
<dbReference type="Pfam" id="PF03606">
    <property type="entry name" value="DcuC"/>
    <property type="match status" value="1"/>
</dbReference>
<dbReference type="InterPro" id="IPR018385">
    <property type="entry name" value="C4_dicarb_anaerob_car-like"/>
</dbReference>
<evidence type="ECO:0000256" key="3">
    <source>
        <dbReference type="ARBA" id="ARBA00022692"/>
    </source>
</evidence>
<keyword evidence="3 6" id="KW-0812">Transmembrane</keyword>
<feature type="transmembrane region" description="Helical" evidence="6">
    <location>
        <begin position="169"/>
        <end position="190"/>
    </location>
</feature>
<feature type="transmembrane region" description="Helical" evidence="6">
    <location>
        <begin position="115"/>
        <end position="134"/>
    </location>
</feature>
<name>A0A8J7CM84_9BACT</name>
<protein>
    <submittedName>
        <fullName evidence="7">YfcC family protein</fullName>
    </submittedName>
</protein>
<accession>A0A8J7CM84</accession>
<dbReference type="Proteomes" id="UP000648239">
    <property type="component" value="Unassembled WGS sequence"/>
</dbReference>
<organism evidence="7 8">
    <name type="scientific">Candidatus Polarisedimenticola svalbardensis</name>
    <dbReference type="NCBI Taxonomy" id="2886004"/>
    <lineage>
        <taxon>Bacteria</taxon>
        <taxon>Pseudomonadati</taxon>
        <taxon>Acidobacteriota</taxon>
        <taxon>Candidatus Polarisedimenticolia</taxon>
        <taxon>Candidatus Polarisedimenticolales</taxon>
        <taxon>Candidatus Polarisedimenticolaceae</taxon>
        <taxon>Candidatus Polarisedimenticola</taxon>
    </lineage>
</organism>
<dbReference type="PANTHER" id="PTHR43652:SF2">
    <property type="entry name" value="BASIC AMINO ACID ANTIPORTER YFCC-RELATED"/>
    <property type="match status" value="1"/>
</dbReference>
<dbReference type="GO" id="GO:0005886">
    <property type="term" value="C:plasma membrane"/>
    <property type="evidence" value="ECO:0007669"/>
    <property type="project" value="UniProtKB-SubCell"/>
</dbReference>
<comment type="caution">
    <text evidence="7">The sequence shown here is derived from an EMBL/GenBank/DDBJ whole genome shotgun (WGS) entry which is preliminary data.</text>
</comment>
<feature type="transmembrane region" description="Helical" evidence="6">
    <location>
        <begin position="351"/>
        <end position="371"/>
    </location>
</feature>
<dbReference type="AlphaFoldDB" id="A0A8J7CM84"/>
<evidence type="ECO:0000313" key="7">
    <source>
        <dbReference type="EMBL" id="MBD3869103.1"/>
    </source>
</evidence>
<keyword evidence="2" id="KW-1003">Cell membrane</keyword>
<dbReference type="EMBL" id="JACXWD010000059">
    <property type="protein sequence ID" value="MBD3869103.1"/>
    <property type="molecule type" value="Genomic_DNA"/>
</dbReference>
<evidence type="ECO:0000256" key="6">
    <source>
        <dbReference type="SAM" id="Phobius"/>
    </source>
</evidence>
<dbReference type="InterPro" id="IPR051679">
    <property type="entry name" value="DASS-Related_Transporters"/>
</dbReference>
<gene>
    <name evidence="7" type="ORF">IFK94_13355</name>
</gene>
<keyword evidence="4 6" id="KW-1133">Transmembrane helix</keyword>
<feature type="transmembrane region" description="Helical" evidence="6">
    <location>
        <begin position="254"/>
        <end position="271"/>
    </location>
</feature>
<comment type="subcellular location">
    <subcellularLocation>
        <location evidence="1">Cell membrane</location>
        <topology evidence="1">Multi-pass membrane protein</topology>
    </subcellularLocation>
</comment>
<evidence type="ECO:0000313" key="8">
    <source>
        <dbReference type="Proteomes" id="UP000648239"/>
    </source>
</evidence>
<feature type="transmembrane region" description="Helical" evidence="6">
    <location>
        <begin position="316"/>
        <end position="345"/>
    </location>
</feature>
<feature type="transmembrane region" description="Helical" evidence="6">
    <location>
        <begin position="409"/>
        <end position="429"/>
    </location>
</feature>
<reference evidence="7 8" key="1">
    <citation type="submission" date="2020-08" db="EMBL/GenBank/DDBJ databases">
        <title>Acidobacteriota in marine sediments use diverse sulfur dissimilation pathways.</title>
        <authorList>
            <person name="Wasmund K."/>
        </authorList>
    </citation>
    <scope>NUCLEOTIDE SEQUENCE [LARGE SCALE GENOMIC DNA]</scope>
    <source>
        <strain evidence="7">MAG AM4</strain>
    </source>
</reference>
<sequence length="467" mass="50219">MKKSRFPDSLVLIFSIIILAQVFSYVLPHGEYNRVPVPDHPGRTQVEAGTYNHVGEDDKVTLAPWAFLMALPEGLAAAQDIIFLVFLVGGVIALLRESGAIDAALHGAVARLGRAPWILIAGTLILFGVGSFTIGMGEEYVPLIPIIVTMCLAMKLDSIVAMGMIWVPYGIGWACAGTNPFGVVIAQGIAGVPLMSGQLTRWVLLLLFLLVGFQHVYAYARKILKDPSASLVADIDYSTGFEPPHDVRITWQRILILLIFVAGIVGFVYGAKKYEWYLTELNAIFLAIGGLAVIISRMTPNSAARTFIRGASEMTAAALLIGFARTIEVVLSNGQIIDTIIYSIASTLEGTGPYVSAVGMLAVQTICNFFIPSGSGQAYVTMPIMSPLATLTGVPQQVAVLAYQFGDGFTNMVVPTSALVMGTLALGKIPYTRWVRFVTPLLLKLFALAIIVLILAVKYGDAWGFNA</sequence>
<evidence type="ECO:0000256" key="4">
    <source>
        <dbReference type="ARBA" id="ARBA00022989"/>
    </source>
</evidence>
<feature type="transmembrane region" description="Helical" evidence="6">
    <location>
        <begin position="74"/>
        <end position="95"/>
    </location>
</feature>
<dbReference type="PANTHER" id="PTHR43652">
    <property type="entry name" value="BASIC AMINO ACID ANTIPORTER YFCC-RELATED"/>
    <property type="match status" value="1"/>
</dbReference>
<keyword evidence="5 6" id="KW-0472">Membrane</keyword>